<comment type="caution">
    <text evidence="3">The sequence shown here is derived from an EMBL/GenBank/DDBJ whole genome shotgun (WGS) entry which is preliminary data.</text>
</comment>
<dbReference type="EMBL" id="LAZR01018970">
    <property type="protein sequence ID" value="KKL94264.1"/>
    <property type="molecule type" value="Genomic_DNA"/>
</dbReference>
<dbReference type="SUPFAM" id="SSF55608">
    <property type="entry name" value="Homing endonucleases"/>
    <property type="match status" value="1"/>
</dbReference>
<dbReference type="InterPro" id="IPR006517">
    <property type="entry name" value="Phage_terminase_lsu-like_C"/>
</dbReference>
<accession>A0A0F9G691</accession>
<dbReference type="InterPro" id="IPR027434">
    <property type="entry name" value="Homing_endonucl"/>
</dbReference>
<dbReference type="InterPro" id="IPR035421">
    <property type="entry name" value="Terminase_6C"/>
</dbReference>
<dbReference type="Pfam" id="PF14528">
    <property type="entry name" value="LAGLIDADG_3"/>
    <property type="match status" value="1"/>
</dbReference>
<dbReference type="Pfam" id="PF17289">
    <property type="entry name" value="Terminase_6C"/>
    <property type="match status" value="1"/>
</dbReference>
<evidence type="ECO:0000256" key="1">
    <source>
        <dbReference type="ARBA" id="ARBA00022612"/>
    </source>
</evidence>
<evidence type="ECO:0000259" key="2">
    <source>
        <dbReference type="PROSITE" id="PS50819"/>
    </source>
</evidence>
<reference evidence="3" key="1">
    <citation type="journal article" date="2015" name="Nature">
        <title>Complex archaea that bridge the gap between prokaryotes and eukaryotes.</title>
        <authorList>
            <person name="Spang A."/>
            <person name="Saw J.H."/>
            <person name="Jorgensen S.L."/>
            <person name="Zaremba-Niedzwiedzka K."/>
            <person name="Martijn J."/>
            <person name="Lind A.E."/>
            <person name="van Eijk R."/>
            <person name="Schleper C."/>
            <person name="Guy L."/>
            <person name="Ettema T.J."/>
        </authorList>
    </citation>
    <scope>NUCLEOTIDE SEQUENCE</scope>
</reference>
<feature type="domain" description="DOD-type homing endonuclease" evidence="2">
    <location>
        <begin position="1"/>
        <end position="55"/>
    </location>
</feature>
<protein>
    <recommendedName>
        <fullName evidence="2">DOD-type homing endonuclease domain-containing protein</fullName>
    </recommendedName>
</protein>
<dbReference type="InterPro" id="IPR004042">
    <property type="entry name" value="Intein_endonuc_central"/>
</dbReference>
<dbReference type="InterPro" id="IPR004860">
    <property type="entry name" value="LAGLIDADG_dom"/>
</dbReference>
<dbReference type="AlphaFoldDB" id="A0A0F9G691"/>
<evidence type="ECO:0000313" key="3">
    <source>
        <dbReference type="EMBL" id="KKL94264.1"/>
    </source>
</evidence>
<proteinExistence type="predicted"/>
<dbReference type="Gene3D" id="3.10.28.10">
    <property type="entry name" value="Homing endonucleases"/>
    <property type="match status" value="1"/>
</dbReference>
<sequence length="355" mass="40835">SLAWPCSIVSQILRGLILTDGHIEASKVAKGRISFTSRSKELRDWVAFIAHRLGSPGRSKDTQRDGKLVYIWTNYTECSYELIKALGDLTGKKNLESIHSPRRRYTKLNDHTYIERIRSIKKEPARPTVCVEVLEGNSHVYATPLIEHNTTGGETQIIRKIATYDEYPRDEDGRVAEDFVKKKDLLMGASWDTGLKDKQENDYSVLYVGGLDKYGNIWVIDREKDRFTISEIIALTKANYTKWKTVNTWFEDSAVGTPAVTTIREEMPLVPCTTVYYSGGKRSRANVLAQYIHNGQVRFPKLAPWFPDCDYYLKHFPHTDHDDDIDSLFILVDNLLQMRHPAEYENRPRASLQMR</sequence>
<feature type="non-terminal residue" evidence="3">
    <location>
        <position position="1"/>
    </location>
</feature>
<keyword evidence="1" id="KW-1188">Viral release from host cell</keyword>
<organism evidence="3">
    <name type="scientific">marine sediment metagenome</name>
    <dbReference type="NCBI Taxonomy" id="412755"/>
    <lineage>
        <taxon>unclassified sequences</taxon>
        <taxon>metagenomes</taxon>
        <taxon>ecological metagenomes</taxon>
    </lineage>
</organism>
<dbReference type="PROSITE" id="PS50819">
    <property type="entry name" value="INTEIN_ENDONUCLEASE"/>
    <property type="match status" value="1"/>
</dbReference>
<gene>
    <name evidence="3" type="ORF">LCGC14_1866400</name>
</gene>
<dbReference type="Gene3D" id="3.30.420.240">
    <property type="match status" value="1"/>
</dbReference>
<dbReference type="NCBIfam" id="TIGR01630">
    <property type="entry name" value="psiM2_ORF9"/>
    <property type="match status" value="1"/>
</dbReference>
<name>A0A0F9G691_9ZZZZ</name>
<dbReference type="GO" id="GO:0004519">
    <property type="term" value="F:endonuclease activity"/>
    <property type="evidence" value="ECO:0007669"/>
    <property type="project" value="InterPro"/>
</dbReference>